<dbReference type="InterPro" id="IPR003337">
    <property type="entry name" value="Trehalose_PPase"/>
</dbReference>
<dbReference type="EMBL" id="JASFZW010000009">
    <property type="protein sequence ID" value="KAK2076709.1"/>
    <property type="molecule type" value="Genomic_DNA"/>
</dbReference>
<proteinExistence type="inferred from homology"/>
<keyword evidence="8" id="KW-1185">Reference proteome</keyword>
<dbReference type="InterPro" id="IPR036412">
    <property type="entry name" value="HAD-like_sf"/>
</dbReference>
<dbReference type="NCBIfam" id="TIGR00685">
    <property type="entry name" value="T6PP"/>
    <property type="match status" value="1"/>
</dbReference>
<evidence type="ECO:0000313" key="7">
    <source>
        <dbReference type="EMBL" id="KAK2076709.1"/>
    </source>
</evidence>
<dbReference type="InterPro" id="IPR006379">
    <property type="entry name" value="HAD-SF_hydro_IIB"/>
</dbReference>
<sequence length="314" mass="33656">MPKVPTSRTDDAQFREWQAAHPCPCAEFDSLIGSAAGKTMAVFLDYDGTLTPIVSDPDAAVMSARAREAVAALAALFPTAIVSGRSRAKVESFVRLRSLFYAGSHGMDIVGPSAGPGAGGAPPVSFQPAAAFAPLMARVIEELRAAVRPFAGTSVEDNTFCLSVHFRNASPDDFPRLLAAVEGCVAGHRGELRLTRGRKVLEVRPQLDWDKGAALLHLLESMALRDAERVFSIYIGDDRTDEDAFKALARHGLGAGILVSTCRKETAASWCLAGPDMVLTFLERLVQWGRTPANLWHEVRACSGWHIGDNAGAD</sequence>
<dbReference type="InterPro" id="IPR044651">
    <property type="entry name" value="OTSB-like"/>
</dbReference>
<reference evidence="7" key="1">
    <citation type="submission" date="2021-01" db="EMBL/GenBank/DDBJ databases">
        <authorList>
            <person name="Eckstrom K.M.E."/>
        </authorList>
    </citation>
    <scope>NUCLEOTIDE SEQUENCE</scope>
    <source>
        <strain evidence="7">UVCC 0001</strain>
    </source>
</reference>
<dbReference type="PANTHER" id="PTHR43768">
    <property type="entry name" value="TREHALOSE 6-PHOSPHATE PHOSPHATASE"/>
    <property type="match status" value="1"/>
</dbReference>
<dbReference type="PANTHER" id="PTHR43768:SF3">
    <property type="entry name" value="TREHALOSE 6-PHOSPHATE PHOSPHATASE"/>
    <property type="match status" value="1"/>
</dbReference>
<comment type="caution">
    <text evidence="7">The sequence shown here is derived from an EMBL/GenBank/DDBJ whole genome shotgun (WGS) entry which is preliminary data.</text>
</comment>
<dbReference type="Pfam" id="PF02358">
    <property type="entry name" value="Trehalose_PPase"/>
    <property type="match status" value="1"/>
</dbReference>
<dbReference type="SUPFAM" id="SSF56784">
    <property type="entry name" value="HAD-like"/>
    <property type="match status" value="1"/>
</dbReference>
<keyword evidence="5 6" id="KW-0378">Hydrolase</keyword>
<dbReference type="GO" id="GO:0004805">
    <property type="term" value="F:trehalose-phosphatase activity"/>
    <property type="evidence" value="ECO:0007669"/>
    <property type="project" value="UniProtKB-EC"/>
</dbReference>
<evidence type="ECO:0000256" key="3">
    <source>
        <dbReference type="ARBA" id="ARBA00005199"/>
    </source>
</evidence>
<accession>A0AAD9MGE8</accession>
<comment type="pathway">
    <text evidence="3 6">Glycan biosynthesis; trehalose biosynthesis.</text>
</comment>
<dbReference type="NCBIfam" id="TIGR01484">
    <property type="entry name" value="HAD-SF-IIB"/>
    <property type="match status" value="1"/>
</dbReference>
<comment type="cofactor">
    <cofactor evidence="2 6">
        <name>a divalent metal cation</name>
        <dbReference type="ChEBI" id="CHEBI:60240"/>
    </cofactor>
</comment>
<comment type="catalytic activity">
    <reaction evidence="1 6">
        <text>alpha,alpha-trehalose 6-phosphate + H2O = alpha,alpha-trehalose + phosphate</text>
        <dbReference type="Rhea" id="RHEA:23420"/>
        <dbReference type="ChEBI" id="CHEBI:15377"/>
        <dbReference type="ChEBI" id="CHEBI:16551"/>
        <dbReference type="ChEBI" id="CHEBI:43474"/>
        <dbReference type="ChEBI" id="CHEBI:58429"/>
        <dbReference type="EC" id="3.1.3.12"/>
    </reaction>
</comment>
<evidence type="ECO:0000256" key="6">
    <source>
        <dbReference type="RuleBase" id="RU361117"/>
    </source>
</evidence>
<evidence type="ECO:0000256" key="2">
    <source>
        <dbReference type="ARBA" id="ARBA00001968"/>
    </source>
</evidence>
<protein>
    <recommendedName>
        <fullName evidence="6">Trehalose 6-phosphate phosphatase</fullName>
        <ecNumber evidence="6">3.1.3.12</ecNumber>
    </recommendedName>
</protein>
<dbReference type="GO" id="GO:0005992">
    <property type="term" value="P:trehalose biosynthetic process"/>
    <property type="evidence" value="ECO:0007669"/>
    <property type="project" value="InterPro"/>
</dbReference>
<name>A0AAD9MGE8_PROWI</name>
<gene>
    <name evidence="7" type="ORF">QBZ16_005469</name>
</gene>
<comment type="similarity">
    <text evidence="4 6">Belongs to the trehalose phosphatase family.</text>
</comment>
<comment type="function">
    <text evidence="6">Removes the phosphate from trehalose 6-phosphate to produce free trehalose.</text>
</comment>
<evidence type="ECO:0000313" key="8">
    <source>
        <dbReference type="Proteomes" id="UP001255856"/>
    </source>
</evidence>
<evidence type="ECO:0000256" key="5">
    <source>
        <dbReference type="ARBA" id="ARBA00022801"/>
    </source>
</evidence>
<evidence type="ECO:0000256" key="1">
    <source>
        <dbReference type="ARBA" id="ARBA00000500"/>
    </source>
</evidence>
<dbReference type="EC" id="3.1.3.12" evidence="6"/>
<dbReference type="AlphaFoldDB" id="A0AAD9MGE8"/>
<organism evidence="7 8">
    <name type="scientific">Prototheca wickerhamii</name>
    <dbReference type="NCBI Taxonomy" id="3111"/>
    <lineage>
        <taxon>Eukaryota</taxon>
        <taxon>Viridiplantae</taxon>
        <taxon>Chlorophyta</taxon>
        <taxon>core chlorophytes</taxon>
        <taxon>Trebouxiophyceae</taxon>
        <taxon>Chlorellales</taxon>
        <taxon>Chlorellaceae</taxon>
        <taxon>Prototheca</taxon>
    </lineage>
</organism>
<dbReference type="Proteomes" id="UP001255856">
    <property type="component" value="Unassembled WGS sequence"/>
</dbReference>
<dbReference type="Gene3D" id="3.40.50.1000">
    <property type="entry name" value="HAD superfamily/HAD-like"/>
    <property type="match status" value="2"/>
</dbReference>
<evidence type="ECO:0000256" key="4">
    <source>
        <dbReference type="ARBA" id="ARBA00008770"/>
    </source>
</evidence>
<dbReference type="InterPro" id="IPR023214">
    <property type="entry name" value="HAD_sf"/>
</dbReference>